<dbReference type="PANTHER" id="PTHR34202:SF1">
    <property type="entry name" value="UPF0548 PROTEIN"/>
    <property type="match status" value="1"/>
</dbReference>
<dbReference type="Proteomes" id="UP000252770">
    <property type="component" value="Unassembled WGS sequence"/>
</dbReference>
<evidence type="ECO:0000259" key="1">
    <source>
        <dbReference type="Pfam" id="PF09348"/>
    </source>
</evidence>
<proteinExistence type="predicted"/>
<dbReference type="InterPro" id="IPR014457">
    <property type="entry name" value="UCP010260"/>
</dbReference>
<feature type="domain" description="DUF1990" evidence="1">
    <location>
        <begin position="23"/>
        <end position="168"/>
    </location>
</feature>
<comment type="caution">
    <text evidence="2">The sequence shown here is derived from an EMBL/GenBank/DDBJ whole genome shotgun (WGS) entry which is preliminary data.</text>
</comment>
<sequence>MTDHPARWGRAELQRVGAPWRPGATLGGLPDAPGWHRLEHTRTFPAARFEPARDALHSWQVHRRAGLAVRPNHPRVGVGVFAVLWLGPVPAPVQVVATVDEPDRSGFAYVAVHDHPEQGEEAFLLERSGDVVHAVVRAVSRPATRWLSAAGPVGVLAQHVAARRYLAAMARSGRG</sequence>
<keyword evidence="3" id="KW-1185">Reference proteome</keyword>
<dbReference type="AlphaFoldDB" id="A0A367Z100"/>
<name>A0A367Z100_9ACTN</name>
<dbReference type="Pfam" id="PF09348">
    <property type="entry name" value="DUF1990"/>
    <property type="match status" value="1"/>
</dbReference>
<dbReference type="EMBL" id="QOUI01000001">
    <property type="protein sequence ID" value="RCK71479.1"/>
    <property type="molecule type" value="Genomic_DNA"/>
</dbReference>
<organism evidence="2 3">
    <name type="scientific">Desertihabitans brevis</name>
    <dbReference type="NCBI Taxonomy" id="2268447"/>
    <lineage>
        <taxon>Bacteria</taxon>
        <taxon>Bacillati</taxon>
        <taxon>Actinomycetota</taxon>
        <taxon>Actinomycetes</taxon>
        <taxon>Propionibacteriales</taxon>
        <taxon>Propionibacteriaceae</taxon>
        <taxon>Desertihabitans</taxon>
    </lineage>
</organism>
<gene>
    <name evidence="2" type="ORF">DT076_00860</name>
</gene>
<dbReference type="PIRSF" id="PIRSF010260">
    <property type="entry name" value="UCP010260"/>
    <property type="match status" value="1"/>
</dbReference>
<accession>A0A367Z100</accession>
<evidence type="ECO:0000313" key="3">
    <source>
        <dbReference type="Proteomes" id="UP000252770"/>
    </source>
</evidence>
<protein>
    <submittedName>
        <fullName evidence="2">DUF1990 domain-containing protein</fullName>
    </submittedName>
</protein>
<evidence type="ECO:0000313" key="2">
    <source>
        <dbReference type="EMBL" id="RCK71479.1"/>
    </source>
</evidence>
<dbReference type="InterPro" id="IPR018960">
    <property type="entry name" value="DUF1990"/>
</dbReference>
<reference evidence="2 3" key="1">
    <citation type="submission" date="2018-07" db="EMBL/GenBank/DDBJ databases">
        <title>Desertimonas flava gen. nov. sp. nov.</title>
        <authorList>
            <person name="Liu S."/>
        </authorList>
    </citation>
    <scope>NUCLEOTIDE SEQUENCE [LARGE SCALE GENOMIC DNA]</scope>
    <source>
        <strain evidence="2 3">16Sb5-5</strain>
    </source>
</reference>
<dbReference type="PANTHER" id="PTHR34202">
    <property type="entry name" value="UPF0548 PROTEIN"/>
    <property type="match status" value="1"/>
</dbReference>